<reference evidence="2" key="1">
    <citation type="submission" date="2022-11" db="UniProtKB">
        <authorList>
            <consortium name="WormBaseParasite"/>
        </authorList>
    </citation>
    <scope>IDENTIFICATION</scope>
</reference>
<accession>A0A915JZ39</accession>
<dbReference type="Proteomes" id="UP000887565">
    <property type="component" value="Unplaced"/>
</dbReference>
<organism evidence="1 2">
    <name type="scientific">Romanomermis culicivorax</name>
    <name type="common">Nematode worm</name>
    <dbReference type="NCBI Taxonomy" id="13658"/>
    <lineage>
        <taxon>Eukaryota</taxon>
        <taxon>Metazoa</taxon>
        <taxon>Ecdysozoa</taxon>
        <taxon>Nematoda</taxon>
        <taxon>Enoplea</taxon>
        <taxon>Dorylaimia</taxon>
        <taxon>Mermithida</taxon>
        <taxon>Mermithoidea</taxon>
        <taxon>Mermithidae</taxon>
        <taxon>Romanomermis</taxon>
    </lineage>
</organism>
<proteinExistence type="predicted"/>
<dbReference type="AlphaFoldDB" id="A0A915JZ39"/>
<evidence type="ECO:0000313" key="1">
    <source>
        <dbReference type="Proteomes" id="UP000887565"/>
    </source>
</evidence>
<name>A0A915JZ39_ROMCU</name>
<evidence type="ECO:0000313" key="2">
    <source>
        <dbReference type="WBParaSite" id="nRc.2.0.1.t31329-RA"/>
    </source>
</evidence>
<dbReference type="WBParaSite" id="nRc.2.0.1.t31329-RA">
    <property type="protein sequence ID" value="nRc.2.0.1.t31329-RA"/>
    <property type="gene ID" value="nRc.2.0.1.g31329"/>
</dbReference>
<sequence>MEQKFLFRSVTLCRYYSVPSEKCQKGGRNRRIEINRKNRLCLNPFTLTRQESINVFRHSVEKTSIEHKKRNFSLVFSTNAGTLQNFDHPFSGPLLMYHVFTKPQATFSKTAASPSSSQCVRFSAKYRAKAKLAWPHIGL</sequence>
<protein>
    <submittedName>
        <fullName evidence="2">Uncharacterized protein</fullName>
    </submittedName>
</protein>
<keyword evidence="1" id="KW-1185">Reference proteome</keyword>